<sequence length="239" mass="25883">MSWQAKNVTFVLFMPSISFDNAGQIFQNATGTFPQLVQQMAPVGTLAGGAFGGGWINLQVAPGRVQVDVVPPPGFSSDLPTLKDIMGALKLGREFVSKLYEGRVVTRVGCVIDAIKPTLTYEEARADFLNQLPFLTVPDQAKEIVFQLNCPVPARSVGSSDVNRLCRWSSIVMQMVAFDMQGGSPSGITHESHASSLFVDVNTDARSTMPIPSDSMQSVCDELAEIAYDTLTRGYDAIR</sequence>
<dbReference type="Proteomes" id="UP000001364">
    <property type="component" value="Chromosome"/>
</dbReference>
<dbReference type="OrthoDB" id="10018473at2"/>
<name>A0A0H3C6A8_CAUVN</name>
<evidence type="ECO:0000313" key="2">
    <source>
        <dbReference type="Proteomes" id="UP000001364"/>
    </source>
</evidence>
<dbReference type="GeneID" id="7329775"/>
<proteinExistence type="predicted"/>
<protein>
    <submittedName>
        <fullName evidence="1">Uncharacterized protein</fullName>
    </submittedName>
</protein>
<reference evidence="1 2" key="1">
    <citation type="journal article" date="2010" name="J. Bacteriol.">
        <title>The genetic basis of laboratory adaptation in Caulobacter crescentus.</title>
        <authorList>
            <person name="Marks M.E."/>
            <person name="Castro-Rojas C.M."/>
            <person name="Teiling C."/>
            <person name="Du L."/>
            <person name="Kapatral V."/>
            <person name="Walunas T.L."/>
            <person name="Crosson S."/>
        </authorList>
    </citation>
    <scope>NUCLEOTIDE SEQUENCE [LARGE SCALE GENOMIC DNA]</scope>
    <source>
        <strain evidence="2">NA1000 / CB15N</strain>
    </source>
</reference>
<dbReference type="HOGENOM" id="CLU_1159468_0_0_5"/>
<accession>A0A0H3C6A8</accession>
<organism evidence="1 2">
    <name type="scientific">Caulobacter vibrioides (strain NA1000 / CB15N)</name>
    <name type="common">Caulobacter crescentus</name>
    <dbReference type="NCBI Taxonomy" id="565050"/>
    <lineage>
        <taxon>Bacteria</taxon>
        <taxon>Pseudomonadati</taxon>
        <taxon>Pseudomonadota</taxon>
        <taxon>Alphaproteobacteria</taxon>
        <taxon>Caulobacterales</taxon>
        <taxon>Caulobacteraceae</taxon>
        <taxon>Caulobacter</taxon>
    </lineage>
</organism>
<dbReference type="KEGG" id="ccs:CCNA_01026"/>
<dbReference type="EMBL" id="CP001340">
    <property type="protein sequence ID" value="ACL94491.1"/>
    <property type="molecule type" value="Genomic_DNA"/>
</dbReference>
<dbReference type="RefSeq" id="WP_010918859.1">
    <property type="nucleotide sequence ID" value="NC_011916.1"/>
</dbReference>
<keyword evidence="2" id="KW-1185">Reference proteome</keyword>
<evidence type="ECO:0000313" key="1">
    <source>
        <dbReference type="EMBL" id="ACL94491.1"/>
    </source>
</evidence>
<dbReference type="AlphaFoldDB" id="A0A0H3C6A8"/>
<dbReference type="RefSeq" id="YP_002516399.1">
    <property type="nucleotide sequence ID" value="NC_011916.1"/>
</dbReference>
<dbReference type="SMR" id="A0A0H3C6A8"/>
<gene>
    <name evidence="1" type="ordered locus">CCNA_01026</name>
</gene>